<dbReference type="Proteomes" id="UP000473826">
    <property type="component" value="Unassembled WGS sequence"/>
</dbReference>
<gene>
    <name evidence="4" type="ORF">VHUM_03780</name>
</gene>
<dbReference type="EMBL" id="QKWK01000011">
    <property type="protein sequence ID" value="TXT06019.1"/>
    <property type="molecule type" value="Genomic_DNA"/>
</dbReference>
<sequence length="165" mass="17518">MSENDLKAFRLYGKVPGKNMLSKIRKERKYFDSGDYMMAKAGVPPVQSLGTSIPTHEGIPPAALPSHDHMSSSPTGQPIAFPPPPLSIVGGSCQDGLNRRASLSAVGVGMQARAEPSFVSGPHHPQGSDRPSQITLQDANWDVLPSSYPMKHTSSAPAKTSAGDR</sequence>
<dbReference type="InterPro" id="IPR006760">
    <property type="entry name" value="Endosulphine"/>
</dbReference>
<accession>A0A7D8UZK5</accession>
<dbReference type="OrthoDB" id="5949865at2759"/>
<dbReference type="AlphaFoldDB" id="A0A7D8UZK5"/>
<feature type="region of interest" description="Disordered" evidence="3">
    <location>
        <begin position="107"/>
        <end position="165"/>
    </location>
</feature>
<comment type="caution">
    <text evidence="4">The sequence shown here is derived from an EMBL/GenBank/DDBJ whole genome shotgun (WGS) entry which is preliminary data.</text>
</comment>
<feature type="compositionally biased region" description="Polar residues" evidence="3">
    <location>
        <begin position="129"/>
        <end position="138"/>
    </location>
</feature>
<dbReference type="Pfam" id="PF04667">
    <property type="entry name" value="Endosulfine"/>
    <property type="match status" value="1"/>
</dbReference>
<keyword evidence="5" id="KW-1185">Reference proteome</keyword>
<comment type="function">
    <text evidence="2">Plays an essential role in initiation of the G0 program by preventing the degradation of specific nutrient-regulated mRNAs via the 5'-3' mRNA decay pathway.</text>
</comment>
<name>A0A7D8UZK5_VANHU</name>
<evidence type="ECO:0000313" key="4">
    <source>
        <dbReference type="EMBL" id="TXT06019.1"/>
    </source>
</evidence>
<protein>
    <recommendedName>
        <fullName evidence="2">mRNA stability protein</fullName>
    </recommendedName>
</protein>
<comment type="similarity">
    <text evidence="1 2">Belongs to the endosulfine family.</text>
</comment>
<reference evidence="4 5" key="1">
    <citation type="journal article" date="2019" name="PLoS Genet.">
        <title>Convergent evolution of linked mating-type loci in basidiomycete fungi.</title>
        <authorList>
            <person name="Sun S."/>
            <person name="Coelho M.A."/>
            <person name="Heitman J."/>
            <person name="Nowrousian M."/>
        </authorList>
    </citation>
    <scope>NUCLEOTIDE SEQUENCE [LARGE SCALE GENOMIC DNA]</scope>
    <source>
        <strain evidence="4 5">CBS 4282</strain>
    </source>
</reference>
<evidence type="ECO:0000256" key="1">
    <source>
        <dbReference type="ARBA" id="ARBA00010520"/>
    </source>
</evidence>
<feature type="region of interest" description="Disordered" evidence="3">
    <location>
        <begin position="47"/>
        <end position="93"/>
    </location>
</feature>
<proteinExistence type="inferred from homology"/>
<evidence type="ECO:0000256" key="2">
    <source>
        <dbReference type="RuleBase" id="RU363120"/>
    </source>
</evidence>
<evidence type="ECO:0000313" key="5">
    <source>
        <dbReference type="Proteomes" id="UP000473826"/>
    </source>
</evidence>
<evidence type="ECO:0000256" key="3">
    <source>
        <dbReference type="SAM" id="MobiDB-lite"/>
    </source>
</evidence>
<organism evidence="4 5">
    <name type="scientific">Vanrija humicola</name>
    <name type="common">Yeast</name>
    <name type="synonym">Cryptococcus humicola</name>
    <dbReference type="NCBI Taxonomy" id="5417"/>
    <lineage>
        <taxon>Eukaryota</taxon>
        <taxon>Fungi</taxon>
        <taxon>Dikarya</taxon>
        <taxon>Basidiomycota</taxon>
        <taxon>Agaricomycotina</taxon>
        <taxon>Tremellomycetes</taxon>
        <taxon>Trichosporonales</taxon>
        <taxon>Trichosporonaceae</taxon>
        <taxon>Vanrija</taxon>
    </lineage>
</organism>